<dbReference type="Proteomes" id="UP000440694">
    <property type="component" value="Unassembled WGS sequence"/>
</dbReference>
<keyword evidence="1" id="KW-0472">Membrane</keyword>
<feature type="transmembrane region" description="Helical" evidence="1">
    <location>
        <begin position="31"/>
        <end position="47"/>
    </location>
</feature>
<comment type="caution">
    <text evidence="2">The sequence shown here is derived from an EMBL/GenBank/DDBJ whole genome shotgun (WGS) entry which is preliminary data.</text>
</comment>
<feature type="transmembrane region" description="Helical" evidence="1">
    <location>
        <begin position="54"/>
        <end position="74"/>
    </location>
</feature>
<proteinExistence type="predicted"/>
<dbReference type="RefSeq" id="WP_154739801.1">
    <property type="nucleotide sequence ID" value="NZ_WMBQ01000002.1"/>
</dbReference>
<accession>A0A6I3KLI1</accession>
<evidence type="ECO:0000256" key="1">
    <source>
        <dbReference type="SAM" id="Phobius"/>
    </source>
</evidence>
<dbReference type="EMBL" id="WMBQ01000002">
    <property type="protein sequence ID" value="MTD95238.1"/>
    <property type="molecule type" value="Genomic_DNA"/>
</dbReference>
<evidence type="ECO:0000313" key="3">
    <source>
        <dbReference type="Proteomes" id="UP000440694"/>
    </source>
</evidence>
<protein>
    <submittedName>
        <fullName evidence="2">Carotenoid biosynthesis protein</fullName>
    </submittedName>
</protein>
<name>A0A6I3KLI1_9HYPH</name>
<sequence>MQARNLLWLLVLLLAIESLIGEFYRTVPLTVLHLTILLSFAFVHGALRYGTRGIIAFAVICLVVSNLLENLGVATGFPFGPYHYTDALGPKLGYVPLMIGPAYLGVGYLSWVLAGVLIGDVSRRSDGWQVLATPVIGAFIMVMWDFAMDPMASTLAQWWIWHQGGGYFGVPLQNFLGWYLTVFAFMLIFAIYLRRYGPEETAPQPKGYYLQAIAMYAVVALDFVASYLVKGSEQVTDATGMTWRSGDVYETSALVALLAMMFIVVLATLKVAREPDETLSRI</sequence>
<reference evidence="2 3" key="1">
    <citation type="submission" date="2019-11" db="EMBL/GenBank/DDBJ databases">
        <title>Identification of a novel strain.</title>
        <authorList>
            <person name="Xu Q."/>
            <person name="Wang G."/>
        </authorList>
    </citation>
    <scope>NUCLEOTIDE SEQUENCE [LARGE SCALE GENOMIC DNA]</scope>
    <source>
        <strain evidence="3">xq</strain>
    </source>
</reference>
<evidence type="ECO:0000313" key="2">
    <source>
        <dbReference type="EMBL" id="MTD95238.1"/>
    </source>
</evidence>
<gene>
    <name evidence="2" type="ORF">GIW81_12935</name>
</gene>
<organism evidence="2 3">
    <name type="scientific">Hyphomicrobium album</name>
    <dbReference type="NCBI Taxonomy" id="2665159"/>
    <lineage>
        <taxon>Bacteria</taxon>
        <taxon>Pseudomonadati</taxon>
        <taxon>Pseudomonadota</taxon>
        <taxon>Alphaproteobacteria</taxon>
        <taxon>Hyphomicrobiales</taxon>
        <taxon>Hyphomicrobiaceae</taxon>
        <taxon>Hyphomicrobium</taxon>
    </lineage>
</organism>
<dbReference type="Pfam" id="PF04240">
    <property type="entry name" value="Caroten_synth"/>
    <property type="match status" value="1"/>
</dbReference>
<feature type="transmembrane region" description="Helical" evidence="1">
    <location>
        <begin position="94"/>
        <end position="118"/>
    </location>
</feature>
<feature type="transmembrane region" description="Helical" evidence="1">
    <location>
        <begin position="249"/>
        <end position="272"/>
    </location>
</feature>
<dbReference type="PANTHER" id="PTHR39419">
    <property type="entry name" value="SLL0814 PROTEIN"/>
    <property type="match status" value="1"/>
</dbReference>
<keyword evidence="3" id="KW-1185">Reference proteome</keyword>
<dbReference type="AlphaFoldDB" id="A0A6I3KLI1"/>
<dbReference type="InterPro" id="IPR007354">
    <property type="entry name" value="CruF-like"/>
</dbReference>
<feature type="transmembrane region" description="Helical" evidence="1">
    <location>
        <begin position="130"/>
        <end position="147"/>
    </location>
</feature>
<dbReference type="PANTHER" id="PTHR39419:SF1">
    <property type="entry name" value="SLL0814 PROTEIN"/>
    <property type="match status" value="1"/>
</dbReference>
<keyword evidence="1" id="KW-1133">Transmembrane helix</keyword>
<feature type="transmembrane region" description="Helical" evidence="1">
    <location>
        <begin position="208"/>
        <end position="229"/>
    </location>
</feature>
<feature type="transmembrane region" description="Helical" evidence="1">
    <location>
        <begin position="176"/>
        <end position="196"/>
    </location>
</feature>
<keyword evidence="1" id="KW-0812">Transmembrane</keyword>